<keyword evidence="5" id="KW-0349">Heme</keyword>
<dbReference type="InterPro" id="IPR036396">
    <property type="entry name" value="Cyt_P450_sf"/>
</dbReference>
<proteinExistence type="inferred from homology"/>
<dbReference type="GO" id="GO:0020037">
    <property type="term" value="F:heme binding"/>
    <property type="evidence" value="ECO:0007669"/>
    <property type="project" value="InterPro"/>
</dbReference>
<reference evidence="6 7" key="1">
    <citation type="journal article" date="2017" name="Mol. Plant">
        <title>The Genome of Medicinal Plant Macleaya cordata Provides New Insights into Benzylisoquinoline Alkaloids Metabolism.</title>
        <authorList>
            <person name="Liu X."/>
            <person name="Liu Y."/>
            <person name="Huang P."/>
            <person name="Ma Y."/>
            <person name="Qing Z."/>
            <person name="Tang Q."/>
            <person name="Cao H."/>
            <person name="Cheng P."/>
            <person name="Zheng Y."/>
            <person name="Yuan Z."/>
            <person name="Zhou Y."/>
            <person name="Liu J."/>
            <person name="Tang Z."/>
            <person name="Zhuo Y."/>
            <person name="Zhang Y."/>
            <person name="Yu L."/>
            <person name="Huang J."/>
            <person name="Yang P."/>
            <person name="Peng Q."/>
            <person name="Zhang J."/>
            <person name="Jiang W."/>
            <person name="Zhang Z."/>
            <person name="Lin K."/>
            <person name="Ro D.K."/>
            <person name="Chen X."/>
            <person name="Xiong X."/>
            <person name="Shang Y."/>
            <person name="Huang S."/>
            <person name="Zeng J."/>
        </authorList>
    </citation>
    <scope>NUCLEOTIDE SEQUENCE [LARGE SCALE GENOMIC DNA]</scope>
    <source>
        <strain evidence="7">cv. BLH2017</strain>
        <tissue evidence="6">Root</tissue>
    </source>
</reference>
<comment type="caution">
    <text evidence="6">The sequence shown here is derived from an EMBL/GenBank/DDBJ whole genome shotgun (WGS) entry which is preliminary data.</text>
</comment>
<dbReference type="GO" id="GO:0005506">
    <property type="term" value="F:iron ion binding"/>
    <property type="evidence" value="ECO:0007669"/>
    <property type="project" value="InterPro"/>
</dbReference>
<comment type="similarity">
    <text evidence="1 5">Belongs to the cytochrome P450 family.</text>
</comment>
<evidence type="ECO:0000256" key="5">
    <source>
        <dbReference type="RuleBase" id="RU000461"/>
    </source>
</evidence>
<dbReference type="OrthoDB" id="3934656at2759"/>
<evidence type="ECO:0000256" key="3">
    <source>
        <dbReference type="ARBA" id="ARBA00023002"/>
    </source>
</evidence>
<dbReference type="SUPFAM" id="SSF48264">
    <property type="entry name" value="Cytochrome P450"/>
    <property type="match status" value="1"/>
</dbReference>
<keyword evidence="3 5" id="KW-0560">Oxidoreductase</keyword>
<evidence type="ECO:0000313" key="7">
    <source>
        <dbReference type="Proteomes" id="UP000195402"/>
    </source>
</evidence>
<dbReference type="PROSITE" id="PS00086">
    <property type="entry name" value="CYTOCHROME_P450"/>
    <property type="match status" value="1"/>
</dbReference>
<dbReference type="GO" id="GO:0016705">
    <property type="term" value="F:oxidoreductase activity, acting on paired donors, with incorporation or reduction of molecular oxygen"/>
    <property type="evidence" value="ECO:0007669"/>
    <property type="project" value="InterPro"/>
</dbReference>
<keyword evidence="2 5" id="KW-0479">Metal-binding</keyword>
<evidence type="ECO:0000256" key="1">
    <source>
        <dbReference type="ARBA" id="ARBA00010617"/>
    </source>
</evidence>
<sequence length="527" mass="61266">MESPSVIFMSLLASLFKRWPEFLLALLSFFSIKWYSKHKNNLSSLNWPFLGRLPSVLRNAHCVNEVLLDTFNIFGSSFKLKGPVFTRMNYLITCHPQNIEYILKTNFSNFPKGQEFKEIFDIFGDGIFTTDFYPWIQQRKMTHSRFTSKEFRNFVAQVNRSEVEVTLLPLLVHLSKEESTFDLQSVFVRLTFDTSFIMTFGRSPKYLSADFPSNELAEAIEVATETMFYRHVVPSLWWKFMRLLRVGQERENAKARRTIDHEIGELISQKMKELLLLGFGPDKGLLSTYMNNDHSQVGEKSTHKFLRDTALIILFASADTSASGLTWFFWCICNNPRVESKILEELRNVVSKRKNGDDDDDHSMKENRVYVFDPEELKELVYMHAALIESLRLYPPGYLNHKSVVENDVLPDGVRVRKGMKVILSIYAVARMEWIWGKDCKEFKPERWIDEEGKFRSELLSKFFTFNVGPRTCMGKEMAFSLMKSVIAAILFNFHVELVEAQPDCLKQSIVLLMKNGLNVKVRKRVA</sequence>
<evidence type="ECO:0000256" key="2">
    <source>
        <dbReference type="ARBA" id="ARBA00022723"/>
    </source>
</evidence>
<keyword evidence="4 5" id="KW-0408">Iron</keyword>
<dbReference type="EMBL" id="MVGT01001060">
    <property type="protein sequence ID" value="OVA14192.1"/>
    <property type="molecule type" value="Genomic_DNA"/>
</dbReference>
<dbReference type="PANTHER" id="PTHR24296">
    <property type="entry name" value="CYTOCHROME P450"/>
    <property type="match status" value="1"/>
</dbReference>
<dbReference type="Pfam" id="PF00067">
    <property type="entry name" value="p450"/>
    <property type="match status" value="1"/>
</dbReference>
<dbReference type="FunCoup" id="A0A200QUS2">
    <property type="interactions" value="184"/>
</dbReference>
<dbReference type="CDD" id="cd11064">
    <property type="entry name" value="CYP86A"/>
    <property type="match status" value="1"/>
</dbReference>
<keyword evidence="5" id="KW-0503">Monooxygenase</keyword>
<dbReference type="InterPro" id="IPR017972">
    <property type="entry name" value="Cyt_P450_CS"/>
</dbReference>
<name>A0A200QUS2_MACCD</name>
<dbReference type="InterPro" id="IPR001128">
    <property type="entry name" value="Cyt_P450"/>
</dbReference>
<dbReference type="GO" id="GO:0033075">
    <property type="term" value="P:isoquinoline alkaloid biosynthetic process"/>
    <property type="evidence" value="ECO:0007669"/>
    <property type="project" value="UniProtKB-ARBA"/>
</dbReference>
<dbReference type="STRING" id="56857.A0A200QUS2"/>
<dbReference type="OMA" id="TIDHEIG"/>
<dbReference type="GO" id="GO:0006629">
    <property type="term" value="P:lipid metabolic process"/>
    <property type="evidence" value="ECO:0007669"/>
    <property type="project" value="UniProtKB-ARBA"/>
</dbReference>
<evidence type="ECO:0000256" key="4">
    <source>
        <dbReference type="ARBA" id="ARBA00023004"/>
    </source>
</evidence>
<dbReference type="PRINTS" id="PR00385">
    <property type="entry name" value="P450"/>
</dbReference>
<keyword evidence="7" id="KW-1185">Reference proteome</keyword>
<gene>
    <name evidence="6" type="ORF">BVC80_9029g19</name>
</gene>
<dbReference type="Proteomes" id="UP000195402">
    <property type="component" value="Unassembled WGS sequence"/>
</dbReference>
<dbReference type="InParanoid" id="A0A200QUS2"/>
<dbReference type="Gene3D" id="1.10.630.10">
    <property type="entry name" value="Cytochrome P450"/>
    <property type="match status" value="1"/>
</dbReference>
<accession>A0A200QUS2</accession>
<protein>
    <submittedName>
        <fullName evidence="6">Cytochrome P450</fullName>
    </submittedName>
</protein>
<dbReference type="AlphaFoldDB" id="A0A200QUS2"/>
<organism evidence="6 7">
    <name type="scientific">Macleaya cordata</name>
    <name type="common">Five-seeded plume-poppy</name>
    <name type="synonym">Bocconia cordata</name>
    <dbReference type="NCBI Taxonomy" id="56857"/>
    <lineage>
        <taxon>Eukaryota</taxon>
        <taxon>Viridiplantae</taxon>
        <taxon>Streptophyta</taxon>
        <taxon>Embryophyta</taxon>
        <taxon>Tracheophyta</taxon>
        <taxon>Spermatophyta</taxon>
        <taxon>Magnoliopsida</taxon>
        <taxon>Ranunculales</taxon>
        <taxon>Papaveraceae</taxon>
        <taxon>Papaveroideae</taxon>
        <taxon>Macleaya</taxon>
    </lineage>
</organism>
<evidence type="ECO:0000313" key="6">
    <source>
        <dbReference type="EMBL" id="OVA14192.1"/>
    </source>
</evidence>
<dbReference type="GO" id="GO:0004497">
    <property type="term" value="F:monooxygenase activity"/>
    <property type="evidence" value="ECO:0007669"/>
    <property type="project" value="UniProtKB-KW"/>
</dbReference>